<accession>A0A1Y3U7J3</accession>
<keyword evidence="2" id="KW-1185">Reference proteome</keyword>
<organism evidence="1 2">
    <name type="scientific">Enorma massiliensis</name>
    <dbReference type="NCBI Taxonomy" id="1472761"/>
    <lineage>
        <taxon>Bacteria</taxon>
        <taxon>Bacillati</taxon>
        <taxon>Actinomycetota</taxon>
        <taxon>Coriobacteriia</taxon>
        <taxon>Coriobacteriales</taxon>
        <taxon>Coriobacteriaceae</taxon>
        <taxon>Enorma</taxon>
    </lineage>
</organism>
<dbReference type="Pfam" id="PF07751">
    <property type="entry name" value="Abi_2"/>
    <property type="match status" value="1"/>
</dbReference>
<evidence type="ECO:0000313" key="1">
    <source>
        <dbReference type="EMBL" id="OUN44105.1"/>
    </source>
</evidence>
<name>A0A1Y3U7J3_9ACTN</name>
<evidence type="ECO:0008006" key="3">
    <source>
        <dbReference type="Google" id="ProtNLM"/>
    </source>
</evidence>
<comment type="caution">
    <text evidence="1">The sequence shown here is derived from an EMBL/GenBank/DDBJ whole genome shotgun (WGS) entry which is preliminary data.</text>
</comment>
<dbReference type="Proteomes" id="UP000196560">
    <property type="component" value="Unassembled WGS sequence"/>
</dbReference>
<protein>
    <recommendedName>
        <fullName evidence="3">DNA-binding protein</fullName>
    </recommendedName>
</protein>
<sequence>MKADSTAPIMGAHAQVSYLRDEKNVSFRLMSEEDAAAFLEERSFFFKLKAFAKDFEKYACKPGEKGCYVNLDFGHLVELSKLDKALRSLVLDLALDIEHYLKVRINAAAMHAGADPFEVVGTFLESSAASVVSEQTKALDRGVGAGAVRLAASTLGGCDLESRPAIVSAANEATATLSEVTKGRDPRHVEHAIAGMAGSPYSGALVRKYADGPIPLWTLLELVSFGPLTRLYRHCFGKAGAIDDPEEREMFSAYRGLLKCTQQLRNATAHNDCLLNGLASHEKKSGAYPKIRKALAEGYGMDPDVVAQVGSVRVAMDLAAALICYDAYVPRGGSRSRAGLALSAARDRFAEHAPWFDKTYAVKSFFDYADTLFDTFSKAFAS</sequence>
<reference evidence="2" key="1">
    <citation type="submission" date="2017-04" db="EMBL/GenBank/DDBJ databases">
        <title>Function of individual gut microbiota members based on whole genome sequencing of pure cultures obtained from chicken caecum.</title>
        <authorList>
            <person name="Medvecky M."/>
            <person name="Cejkova D."/>
            <person name="Polansky O."/>
            <person name="Karasova D."/>
            <person name="Kubasova T."/>
            <person name="Cizek A."/>
            <person name="Rychlik I."/>
        </authorList>
    </citation>
    <scope>NUCLEOTIDE SEQUENCE [LARGE SCALE GENOMIC DNA]</scope>
    <source>
        <strain evidence="2">An70</strain>
    </source>
</reference>
<dbReference type="EMBL" id="NFHO01000002">
    <property type="protein sequence ID" value="OUN44105.1"/>
    <property type="molecule type" value="Genomic_DNA"/>
</dbReference>
<proteinExistence type="predicted"/>
<dbReference type="RefSeq" id="WP_087185855.1">
    <property type="nucleotide sequence ID" value="NZ_NFHO01000002.1"/>
</dbReference>
<dbReference type="InterPro" id="IPR011664">
    <property type="entry name" value="Abi_system_AbiD/AbiF-like"/>
</dbReference>
<dbReference type="AlphaFoldDB" id="A0A1Y3U7J3"/>
<evidence type="ECO:0000313" key="2">
    <source>
        <dbReference type="Proteomes" id="UP000196560"/>
    </source>
</evidence>
<gene>
    <name evidence="1" type="ORF">B5G21_02215</name>
</gene>